<dbReference type="SFLD" id="SFLDG01129">
    <property type="entry name" value="C1.5:_HAD__Beta-PGM__Phosphata"/>
    <property type="match status" value="1"/>
</dbReference>
<dbReference type="PRINTS" id="PR00413">
    <property type="entry name" value="HADHALOGNASE"/>
</dbReference>
<name>A0A6L5YJQ7_9FIRM</name>
<dbReference type="PANTHER" id="PTHR43611:SF3">
    <property type="entry name" value="FLAVIN MONONUCLEOTIDE HYDROLASE 1, CHLOROPLATIC"/>
    <property type="match status" value="1"/>
</dbReference>
<dbReference type="EMBL" id="VUMU01000008">
    <property type="protein sequence ID" value="MST58170.1"/>
    <property type="molecule type" value="Genomic_DNA"/>
</dbReference>
<dbReference type="NCBIfam" id="TIGR01509">
    <property type="entry name" value="HAD-SF-IA-v3"/>
    <property type="match status" value="1"/>
</dbReference>
<dbReference type="InterPro" id="IPR023214">
    <property type="entry name" value="HAD_sf"/>
</dbReference>
<dbReference type="Proteomes" id="UP000476055">
    <property type="component" value="Unassembled WGS sequence"/>
</dbReference>
<dbReference type="SUPFAM" id="SSF56784">
    <property type="entry name" value="HAD-like"/>
    <property type="match status" value="1"/>
</dbReference>
<dbReference type="Pfam" id="PF00702">
    <property type="entry name" value="Hydrolase"/>
    <property type="match status" value="1"/>
</dbReference>
<keyword evidence="2" id="KW-1185">Reference proteome</keyword>
<gene>
    <name evidence="1" type="ORF">FYJ59_07950</name>
</gene>
<dbReference type="InterPro" id="IPR023198">
    <property type="entry name" value="PGP-like_dom2"/>
</dbReference>
<accession>A0A6L5YJQ7</accession>
<dbReference type="Gene3D" id="1.10.150.240">
    <property type="entry name" value="Putative phosphatase, domain 2"/>
    <property type="match status" value="1"/>
</dbReference>
<dbReference type="InterPro" id="IPR036412">
    <property type="entry name" value="HAD-like_sf"/>
</dbReference>
<comment type="caution">
    <text evidence="1">The sequence shown here is derived from an EMBL/GenBank/DDBJ whole genome shotgun (WGS) entry which is preliminary data.</text>
</comment>
<dbReference type="AlphaFoldDB" id="A0A6L5YJQ7"/>
<dbReference type="InterPro" id="IPR006439">
    <property type="entry name" value="HAD-SF_hydro_IA"/>
</dbReference>
<protein>
    <submittedName>
        <fullName evidence="1">HAD family phosphatase</fullName>
    </submittedName>
</protein>
<dbReference type="PANTHER" id="PTHR43611">
    <property type="entry name" value="ALPHA-D-GLUCOSE 1-PHOSPHATE PHOSPHATASE"/>
    <property type="match status" value="1"/>
</dbReference>
<dbReference type="SFLD" id="SFLDS00003">
    <property type="entry name" value="Haloacid_Dehalogenase"/>
    <property type="match status" value="1"/>
</dbReference>
<dbReference type="RefSeq" id="WP_154496328.1">
    <property type="nucleotide sequence ID" value="NZ_VUMU01000008.1"/>
</dbReference>
<reference evidence="1 2" key="1">
    <citation type="submission" date="2019-08" db="EMBL/GenBank/DDBJ databases">
        <title>In-depth cultivation of the pig gut microbiome towards novel bacterial diversity and tailored functional studies.</title>
        <authorList>
            <person name="Wylensek D."/>
            <person name="Hitch T.C.A."/>
            <person name="Clavel T."/>
        </authorList>
    </citation>
    <scope>NUCLEOTIDE SEQUENCE [LARGE SCALE GENOMIC DNA]</scope>
    <source>
        <strain evidence="1 2">WCA3-601-WT-6H</strain>
    </source>
</reference>
<evidence type="ECO:0000313" key="2">
    <source>
        <dbReference type="Proteomes" id="UP000476055"/>
    </source>
</evidence>
<organism evidence="1 2">
    <name type="scientific">Waltera intestinalis</name>
    <dbReference type="NCBI Taxonomy" id="2606635"/>
    <lineage>
        <taxon>Bacteria</taxon>
        <taxon>Bacillati</taxon>
        <taxon>Bacillota</taxon>
        <taxon>Clostridia</taxon>
        <taxon>Lachnospirales</taxon>
        <taxon>Lachnospiraceae</taxon>
        <taxon>Waltera</taxon>
    </lineage>
</organism>
<proteinExistence type="predicted"/>
<evidence type="ECO:0000313" key="1">
    <source>
        <dbReference type="EMBL" id="MST58170.1"/>
    </source>
</evidence>
<dbReference type="CDD" id="cd02603">
    <property type="entry name" value="HAD_sEH-N_like"/>
    <property type="match status" value="1"/>
</dbReference>
<sequence>MIRNIIFDIGNVLTDYRWEGFLADKGFDAEMIQKIAKASVMHPAWAEYDRGTWTDEQVLAAFVKDAPQLEQELYQAFTSIAGIVTPRAYAIPWLQELKAKGYHVYYLSNFSHKAEVECADALNFLPEMEGGILSYKEHLIKPEPEIYQLLLKRYGLKAEESVFLDDTLKNVEAAEEQGIHGIHFLTKEQAEKELRKLGVDC</sequence>
<dbReference type="Gene3D" id="3.40.50.1000">
    <property type="entry name" value="HAD superfamily/HAD-like"/>
    <property type="match status" value="1"/>
</dbReference>